<evidence type="ECO:0000256" key="3">
    <source>
        <dbReference type="ARBA" id="ARBA00022692"/>
    </source>
</evidence>
<feature type="transmembrane region" description="Helical" evidence="6">
    <location>
        <begin position="452"/>
        <end position="470"/>
    </location>
</feature>
<feature type="transmembrane region" description="Helical" evidence="6">
    <location>
        <begin position="215"/>
        <end position="234"/>
    </location>
</feature>
<gene>
    <name evidence="7" type="ORF">ACFQ1S_01925</name>
</gene>
<keyword evidence="2" id="KW-0813">Transport</keyword>
<evidence type="ECO:0000256" key="5">
    <source>
        <dbReference type="ARBA" id="ARBA00023136"/>
    </source>
</evidence>
<keyword evidence="4 6" id="KW-1133">Transmembrane helix</keyword>
<evidence type="ECO:0000313" key="8">
    <source>
        <dbReference type="Proteomes" id="UP001597045"/>
    </source>
</evidence>
<dbReference type="InterPro" id="IPR002293">
    <property type="entry name" value="AA/rel_permease1"/>
</dbReference>
<feature type="transmembrane region" description="Helical" evidence="6">
    <location>
        <begin position="176"/>
        <end position="195"/>
    </location>
</feature>
<evidence type="ECO:0000256" key="2">
    <source>
        <dbReference type="ARBA" id="ARBA00022448"/>
    </source>
</evidence>
<sequence length="498" mass="53687">MTDDEKRLHELGYAQELSRTMSGFSNFAVSFTIISVLSGCLTLYGFGLNTGGPALISWGWPFVGLMTLLVGLAMAEVCSSYPTAGGLYYWAAKLAPRNGAAWSWFTGWFNFLGQVAVTAGIDFGAASFINALLDLQFGYEVTPGHTILIFGIVLVVHGLLNTFGVRLVALLNDISVWWHIIGVVVIVGALAIVPSHHQSVGYVFGHFVNNTGWSSGFYVGLLGLLLAQYTFTGYDASAHMTEETHDAARSGPRGIVMSIVVSLIAGWVLLIGLTFAINDYDTTANAAVPPAQIFLDALGDTGGKLLLLVAIGAQLFCGMSSVTANSRMIYAFSRDGALPGSSFWHKINKRTRTPTNAIWLAAAGAFILGLPSLWNTTAYGAVTSIAVIGLYIAYVLPTFLRLRQGDNFQRGPWHLGRWSKLVGTVAVAWVVIIAVLFMLPTKSPVTGETFNYTPIAVLVVLGFAGIWWLVSARRWFTGPKVQGTPEELAEIERDLDSV</sequence>
<dbReference type="Proteomes" id="UP001597045">
    <property type="component" value="Unassembled WGS sequence"/>
</dbReference>
<keyword evidence="5 6" id="KW-0472">Membrane</keyword>
<evidence type="ECO:0000256" key="1">
    <source>
        <dbReference type="ARBA" id="ARBA00004141"/>
    </source>
</evidence>
<comment type="caution">
    <text evidence="7">The sequence shown here is derived from an EMBL/GenBank/DDBJ whole genome shotgun (WGS) entry which is preliminary data.</text>
</comment>
<feature type="transmembrane region" description="Helical" evidence="6">
    <location>
        <begin position="27"/>
        <end position="46"/>
    </location>
</feature>
<dbReference type="PANTHER" id="PTHR45649:SF26">
    <property type="entry name" value="OS04G0435100 PROTEIN"/>
    <property type="match status" value="1"/>
</dbReference>
<protein>
    <submittedName>
        <fullName evidence="7">Amino acid permease</fullName>
    </submittedName>
</protein>
<feature type="transmembrane region" description="Helical" evidence="6">
    <location>
        <begin position="356"/>
        <end position="374"/>
    </location>
</feature>
<dbReference type="EMBL" id="JBHTIS010000055">
    <property type="protein sequence ID" value="MFD1044435.1"/>
    <property type="molecule type" value="Genomic_DNA"/>
</dbReference>
<dbReference type="Gene3D" id="1.20.1740.10">
    <property type="entry name" value="Amino acid/polyamine transporter I"/>
    <property type="match status" value="1"/>
</dbReference>
<dbReference type="PANTHER" id="PTHR45649">
    <property type="entry name" value="AMINO-ACID PERMEASE BAT1"/>
    <property type="match status" value="1"/>
</dbReference>
<feature type="transmembrane region" description="Helical" evidence="6">
    <location>
        <begin position="145"/>
        <end position="169"/>
    </location>
</feature>
<accession>A0ABW3M3F1</accession>
<proteinExistence type="predicted"/>
<evidence type="ECO:0000313" key="7">
    <source>
        <dbReference type="EMBL" id="MFD1044435.1"/>
    </source>
</evidence>
<evidence type="ECO:0000256" key="6">
    <source>
        <dbReference type="SAM" id="Phobius"/>
    </source>
</evidence>
<keyword evidence="8" id="KW-1185">Reference proteome</keyword>
<dbReference type="PIRSF" id="PIRSF006060">
    <property type="entry name" value="AA_transporter"/>
    <property type="match status" value="1"/>
</dbReference>
<feature type="transmembrane region" description="Helical" evidence="6">
    <location>
        <begin position="380"/>
        <end position="400"/>
    </location>
</feature>
<name>A0ABW3M3F1_9PSEU</name>
<keyword evidence="3 6" id="KW-0812">Transmembrane</keyword>
<feature type="transmembrane region" description="Helical" evidence="6">
    <location>
        <begin position="58"/>
        <end position="90"/>
    </location>
</feature>
<organism evidence="7 8">
    <name type="scientific">Kibdelosporangium lantanae</name>
    <dbReference type="NCBI Taxonomy" id="1497396"/>
    <lineage>
        <taxon>Bacteria</taxon>
        <taxon>Bacillati</taxon>
        <taxon>Actinomycetota</taxon>
        <taxon>Actinomycetes</taxon>
        <taxon>Pseudonocardiales</taxon>
        <taxon>Pseudonocardiaceae</taxon>
        <taxon>Kibdelosporangium</taxon>
    </lineage>
</organism>
<feature type="transmembrane region" description="Helical" evidence="6">
    <location>
        <begin position="305"/>
        <end position="324"/>
    </location>
</feature>
<dbReference type="Pfam" id="PF13520">
    <property type="entry name" value="AA_permease_2"/>
    <property type="match status" value="1"/>
</dbReference>
<feature type="transmembrane region" description="Helical" evidence="6">
    <location>
        <begin position="255"/>
        <end position="277"/>
    </location>
</feature>
<reference evidence="8" key="1">
    <citation type="journal article" date="2019" name="Int. J. Syst. Evol. Microbiol.">
        <title>The Global Catalogue of Microorganisms (GCM) 10K type strain sequencing project: providing services to taxonomists for standard genome sequencing and annotation.</title>
        <authorList>
            <consortium name="The Broad Institute Genomics Platform"/>
            <consortium name="The Broad Institute Genome Sequencing Center for Infectious Disease"/>
            <person name="Wu L."/>
            <person name="Ma J."/>
        </authorList>
    </citation>
    <scope>NUCLEOTIDE SEQUENCE [LARGE SCALE GENOMIC DNA]</scope>
    <source>
        <strain evidence="8">JCM 31486</strain>
    </source>
</reference>
<evidence type="ECO:0000256" key="4">
    <source>
        <dbReference type="ARBA" id="ARBA00022989"/>
    </source>
</evidence>
<feature type="transmembrane region" description="Helical" evidence="6">
    <location>
        <begin position="421"/>
        <end position="440"/>
    </location>
</feature>
<comment type="subcellular location">
    <subcellularLocation>
        <location evidence="1">Membrane</location>
        <topology evidence="1">Multi-pass membrane protein</topology>
    </subcellularLocation>
</comment>